<dbReference type="InterPro" id="IPR036737">
    <property type="entry name" value="OmpA-like_sf"/>
</dbReference>
<dbReference type="GO" id="GO:0009279">
    <property type="term" value="C:cell outer membrane"/>
    <property type="evidence" value="ECO:0007669"/>
    <property type="project" value="UniProtKB-SubCell"/>
</dbReference>
<keyword evidence="2 8" id="KW-0732">Signal</keyword>
<dbReference type="NCBIfam" id="TIGR02802">
    <property type="entry name" value="Pal_lipo"/>
    <property type="match status" value="1"/>
</dbReference>
<evidence type="ECO:0000256" key="3">
    <source>
        <dbReference type="ARBA" id="ARBA00023136"/>
    </source>
</evidence>
<keyword evidence="6 8" id="KW-0449">Lipoprotein</keyword>
<keyword evidence="3 8" id="KW-0472">Membrane</keyword>
<feature type="domain" description="OmpA-like" evidence="10">
    <location>
        <begin position="83"/>
        <end position="200"/>
    </location>
</feature>
<dbReference type="InterPro" id="IPR014169">
    <property type="entry name" value="Pal_lipo_C"/>
</dbReference>
<name>W0RKW8_9BACT</name>
<dbReference type="InterPro" id="IPR006665">
    <property type="entry name" value="OmpA-like"/>
</dbReference>
<dbReference type="STRING" id="861299.J421_3550"/>
<evidence type="ECO:0000313" key="11">
    <source>
        <dbReference type="EMBL" id="AHG91087.1"/>
    </source>
</evidence>
<sequence length="210" mass="23042">MASLVRSFASTRSAVLFVVAAASLAACHKKKPAPAPTPTTTTFNEDSARRAQAYADSVRRAQERARFVADSIDRANRDRASRLAAARTALTAPIFFDYDMAEIRDDARATLESKLPILTANPDIRLRIAGHTDSRGSDEYNLALGSRRAASVKAFLSERGVDGSRMEIVSFGKERPTCTEEEESCWSRNRRAEFELTAGGQNLTLPNSDR</sequence>
<dbReference type="KEGG" id="gba:J421_3550"/>
<reference evidence="11 12" key="1">
    <citation type="journal article" date="2014" name="Genome Announc.">
        <title>Genome Sequence and Methylome of Soil Bacterium Gemmatirosa kalamazoonensis KBS708T, a Member of the Rarely Cultivated Gemmatimonadetes Phylum.</title>
        <authorList>
            <person name="Debruyn J.M."/>
            <person name="Radosevich M."/>
            <person name="Wommack K.E."/>
            <person name="Polson S.W."/>
            <person name="Hauser L.J."/>
            <person name="Fawaz M.N."/>
            <person name="Korlach J."/>
            <person name="Tsai Y.C."/>
        </authorList>
    </citation>
    <scope>NUCLEOTIDE SEQUENCE [LARGE SCALE GENOMIC DNA]</scope>
    <source>
        <strain evidence="11 12">KBS708</strain>
    </source>
</reference>
<protein>
    <recommendedName>
        <fullName evidence="8">Peptidoglycan-associated lipoprotein</fullName>
        <shortName evidence="8">PAL</shortName>
    </recommendedName>
</protein>
<dbReference type="InterPro" id="IPR006664">
    <property type="entry name" value="OMP_bac"/>
</dbReference>
<dbReference type="EMBL" id="CP007128">
    <property type="protein sequence ID" value="AHG91087.1"/>
    <property type="molecule type" value="Genomic_DNA"/>
</dbReference>
<dbReference type="SUPFAM" id="SSF103088">
    <property type="entry name" value="OmpA-like"/>
    <property type="match status" value="1"/>
</dbReference>
<comment type="similarity">
    <text evidence="8">Belongs to the Pal lipoprotein family.</text>
</comment>
<evidence type="ECO:0000256" key="8">
    <source>
        <dbReference type="HAMAP-Rule" id="MF_02204"/>
    </source>
</evidence>
<keyword evidence="5 8" id="KW-0998">Cell outer membrane</keyword>
<evidence type="ECO:0000256" key="6">
    <source>
        <dbReference type="ARBA" id="ARBA00023288"/>
    </source>
</evidence>
<dbReference type="PROSITE" id="PS51123">
    <property type="entry name" value="OMPA_2"/>
    <property type="match status" value="1"/>
</dbReference>
<keyword evidence="7" id="KW-0131">Cell cycle</keyword>
<dbReference type="PRINTS" id="PR01021">
    <property type="entry name" value="OMPADOMAIN"/>
</dbReference>
<dbReference type="FunCoup" id="W0RKW8">
    <property type="interactions" value="115"/>
</dbReference>
<keyword evidence="1" id="KW-0132">Cell division</keyword>
<evidence type="ECO:0000256" key="7">
    <source>
        <dbReference type="ARBA" id="ARBA00023306"/>
    </source>
</evidence>
<dbReference type="PANTHER" id="PTHR30329">
    <property type="entry name" value="STATOR ELEMENT OF FLAGELLAR MOTOR COMPLEX"/>
    <property type="match status" value="1"/>
</dbReference>
<evidence type="ECO:0000256" key="1">
    <source>
        <dbReference type="ARBA" id="ARBA00022618"/>
    </source>
</evidence>
<comment type="subcellular location">
    <subcellularLocation>
        <location evidence="8">Cell outer membrane</location>
        <topology evidence="8">Lipid-anchor</topology>
    </subcellularLocation>
</comment>
<feature type="chain" id="PRO_5004794330" description="Peptidoglycan-associated lipoprotein" evidence="9">
    <location>
        <begin position="26"/>
        <end position="210"/>
    </location>
</feature>
<gene>
    <name evidence="8" type="primary">pal</name>
    <name evidence="11" type="ORF">J421_3550</name>
</gene>
<dbReference type="Gene3D" id="3.30.1330.60">
    <property type="entry name" value="OmpA-like domain"/>
    <property type="match status" value="1"/>
</dbReference>
<dbReference type="InParanoid" id="W0RKW8"/>
<dbReference type="eggNOG" id="COG2885">
    <property type="taxonomic scope" value="Bacteria"/>
</dbReference>
<dbReference type="HAMAP" id="MF_02204">
    <property type="entry name" value="Pal"/>
    <property type="match status" value="1"/>
</dbReference>
<dbReference type="HOGENOM" id="CLU_016890_9_0_0"/>
<evidence type="ECO:0000256" key="4">
    <source>
        <dbReference type="ARBA" id="ARBA00023139"/>
    </source>
</evidence>
<organism evidence="11 12">
    <name type="scientific">Gemmatirosa kalamazoonensis</name>
    <dbReference type="NCBI Taxonomy" id="861299"/>
    <lineage>
        <taxon>Bacteria</taxon>
        <taxon>Pseudomonadati</taxon>
        <taxon>Gemmatimonadota</taxon>
        <taxon>Gemmatimonadia</taxon>
        <taxon>Gemmatimonadales</taxon>
        <taxon>Gemmatimonadaceae</taxon>
        <taxon>Gemmatirosa</taxon>
    </lineage>
</organism>
<evidence type="ECO:0000256" key="2">
    <source>
        <dbReference type="ARBA" id="ARBA00022729"/>
    </source>
</evidence>
<dbReference type="AlphaFoldDB" id="W0RKW8"/>
<dbReference type="PROSITE" id="PS51257">
    <property type="entry name" value="PROKAR_LIPOPROTEIN"/>
    <property type="match status" value="1"/>
</dbReference>
<dbReference type="InterPro" id="IPR039001">
    <property type="entry name" value="Pal"/>
</dbReference>
<dbReference type="InterPro" id="IPR050330">
    <property type="entry name" value="Bact_OuterMem_StrucFunc"/>
</dbReference>
<feature type="signal peptide" evidence="9">
    <location>
        <begin position="1"/>
        <end position="25"/>
    </location>
</feature>
<proteinExistence type="inferred from homology"/>
<evidence type="ECO:0000259" key="10">
    <source>
        <dbReference type="PROSITE" id="PS51123"/>
    </source>
</evidence>
<evidence type="ECO:0000256" key="5">
    <source>
        <dbReference type="ARBA" id="ARBA00023237"/>
    </source>
</evidence>
<dbReference type="PATRIC" id="fig|861299.3.peg.3603"/>
<keyword evidence="12" id="KW-1185">Reference proteome</keyword>
<dbReference type="Pfam" id="PF00691">
    <property type="entry name" value="OmpA"/>
    <property type="match status" value="1"/>
</dbReference>
<dbReference type="Proteomes" id="UP000019151">
    <property type="component" value="Chromosome"/>
</dbReference>
<dbReference type="GO" id="GO:0051301">
    <property type="term" value="P:cell division"/>
    <property type="evidence" value="ECO:0007669"/>
    <property type="project" value="UniProtKB-KW"/>
</dbReference>
<evidence type="ECO:0000256" key="9">
    <source>
        <dbReference type="SAM" id="SignalP"/>
    </source>
</evidence>
<keyword evidence="4 8" id="KW-0564">Palmitate</keyword>
<accession>W0RKW8</accession>
<dbReference type="PANTHER" id="PTHR30329:SF21">
    <property type="entry name" value="LIPOPROTEIN YIAD-RELATED"/>
    <property type="match status" value="1"/>
</dbReference>
<evidence type="ECO:0000313" key="12">
    <source>
        <dbReference type="Proteomes" id="UP000019151"/>
    </source>
</evidence>
<dbReference type="CDD" id="cd07185">
    <property type="entry name" value="OmpA_C-like"/>
    <property type="match status" value="1"/>
</dbReference>